<name>A0A2A2SFV7_9SPHN</name>
<dbReference type="EMBL" id="NSLI01000003">
    <property type="protein sequence ID" value="PAX08137.1"/>
    <property type="molecule type" value="Genomic_DNA"/>
</dbReference>
<feature type="domain" description="Metallo-beta-lactamase" evidence="2">
    <location>
        <begin position="34"/>
        <end position="219"/>
    </location>
</feature>
<comment type="caution">
    <text evidence="3">The sequence shown here is derived from an EMBL/GenBank/DDBJ whole genome shotgun (WGS) entry which is preliminary data.</text>
</comment>
<accession>A0A2A2SFV7</accession>
<dbReference type="InterPro" id="IPR001279">
    <property type="entry name" value="Metallo-B-lactamas"/>
</dbReference>
<dbReference type="PANTHER" id="PTHR42951:SF4">
    <property type="entry name" value="ACYL-COENZYME A THIOESTERASE MBLAC2"/>
    <property type="match status" value="1"/>
</dbReference>
<gene>
    <name evidence="3" type="ORF">CKY28_11170</name>
</gene>
<dbReference type="Gene3D" id="3.60.15.10">
    <property type="entry name" value="Ribonuclease Z/Hydroxyacylglutathione hydrolase-like"/>
    <property type="match status" value="1"/>
</dbReference>
<evidence type="ECO:0000313" key="3">
    <source>
        <dbReference type="EMBL" id="PAX08137.1"/>
    </source>
</evidence>
<dbReference type="InterPro" id="IPR036866">
    <property type="entry name" value="RibonucZ/Hydroxyglut_hydro"/>
</dbReference>
<protein>
    <recommendedName>
        <fullName evidence="2">Metallo-beta-lactamase domain-containing protein</fullName>
    </recommendedName>
</protein>
<sequence length="298" mass="32099">MMWKSMALAAALAAPGAAQEPLRVERFTVPGDGSVNSWIVHAPDGLIVVDVQRDRAAAAKLIERVKAAGEPLAAVLLTHPHPDHIGGLDQFREAFPNVPVYASPNTAREIRTDGMGFQKMTRALGAQAPRAFPVPGRLFPDYSTIEVAGLAFKTYEYGSGEAVSATSFYNPEHRVLFGGDIAVAGMTDFLMEGRTGPWLKQLGALRREHPGTRVLYPGHGEAGTLDRIAADTEKTLITYRRLVAAAGPVDGVLPPDKVKAVAAQVRSRLGERTPVAEIPSLVEENVKAVARELAQRRR</sequence>
<dbReference type="OrthoDB" id="420651at2"/>
<reference evidence="4" key="1">
    <citation type="submission" date="2017-09" db="EMBL/GenBank/DDBJ databases">
        <authorList>
            <person name="Feng G."/>
            <person name="Zhu H."/>
        </authorList>
    </citation>
    <scope>NUCLEOTIDE SEQUENCE [LARGE SCALE GENOMIC DNA]</scope>
    <source>
        <strain evidence="4">1PNM-20</strain>
    </source>
</reference>
<dbReference type="InterPro" id="IPR050855">
    <property type="entry name" value="NDM-1-like"/>
</dbReference>
<comment type="similarity">
    <text evidence="1">Belongs to the metallo-beta-lactamase superfamily. Class-B beta-lactamase family.</text>
</comment>
<dbReference type="RefSeq" id="WP_095998379.1">
    <property type="nucleotide sequence ID" value="NZ_NSLI01000003.1"/>
</dbReference>
<organism evidence="3 4">
    <name type="scientific">Sphingomonas lenta</name>
    <dbReference type="NCBI Taxonomy" id="1141887"/>
    <lineage>
        <taxon>Bacteria</taxon>
        <taxon>Pseudomonadati</taxon>
        <taxon>Pseudomonadota</taxon>
        <taxon>Alphaproteobacteria</taxon>
        <taxon>Sphingomonadales</taxon>
        <taxon>Sphingomonadaceae</taxon>
        <taxon>Sphingomonas</taxon>
    </lineage>
</organism>
<evidence type="ECO:0000256" key="1">
    <source>
        <dbReference type="ARBA" id="ARBA00005250"/>
    </source>
</evidence>
<dbReference type="PANTHER" id="PTHR42951">
    <property type="entry name" value="METALLO-BETA-LACTAMASE DOMAIN-CONTAINING"/>
    <property type="match status" value="1"/>
</dbReference>
<keyword evidence="4" id="KW-1185">Reference proteome</keyword>
<evidence type="ECO:0000313" key="4">
    <source>
        <dbReference type="Proteomes" id="UP000218151"/>
    </source>
</evidence>
<dbReference type="SMART" id="SM00849">
    <property type="entry name" value="Lactamase_B"/>
    <property type="match status" value="1"/>
</dbReference>
<dbReference type="Pfam" id="PF00753">
    <property type="entry name" value="Lactamase_B"/>
    <property type="match status" value="1"/>
</dbReference>
<dbReference type="SUPFAM" id="SSF56281">
    <property type="entry name" value="Metallo-hydrolase/oxidoreductase"/>
    <property type="match status" value="1"/>
</dbReference>
<proteinExistence type="inferred from homology"/>
<evidence type="ECO:0000259" key="2">
    <source>
        <dbReference type="SMART" id="SM00849"/>
    </source>
</evidence>
<dbReference type="Proteomes" id="UP000218151">
    <property type="component" value="Unassembled WGS sequence"/>
</dbReference>
<dbReference type="AlphaFoldDB" id="A0A2A2SFV7"/>
<dbReference type="GO" id="GO:0017001">
    <property type="term" value="P:antibiotic catabolic process"/>
    <property type="evidence" value="ECO:0007669"/>
    <property type="project" value="UniProtKB-ARBA"/>
</dbReference>